<dbReference type="InterPro" id="IPR007361">
    <property type="entry name" value="DUF427"/>
</dbReference>
<dbReference type="AlphaFoldDB" id="A0A6J7G0D2"/>
<evidence type="ECO:0000259" key="1">
    <source>
        <dbReference type="Pfam" id="PF04248"/>
    </source>
</evidence>
<feature type="domain" description="DUF427" evidence="1">
    <location>
        <begin position="3"/>
        <end position="88"/>
    </location>
</feature>
<dbReference type="Gene3D" id="2.170.150.40">
    <property type="entry name" value="Domain of unknown function (DUF427)"/>
    <property type="match status" value="1"/>
</dbReference>
<reference evidence="2" key="1">
    <citation type="submission" date="2020-05" db="EMBL/GenBank/DDBJ databases">
        <authorList>
            <person name="Chiriac C."/>
            <person name="Salcher M."/>
            <person name="Ghai R."/>
            <person name="Kavagutti S V."/>
        </authorList>
    </citation>
    <scope>NUCLEOTIDE SEQUENCE</scope>
</reference>
<dbReference type="PANTHER" id="PTHR34310:SF5">
    <property type="entry name" value="DUF427 DOMAIN PROTEIN (AFU_ORTHOLOGUE AFUA_3G02220)"/>
    <property type="match status" value="1"/>
</dbReference>
<dbReference type="Pfam" id="PF04248">
    <property type="entry name" value="NTP_transf_9"/>
    <property type="match status" value="1"/>
</dbReference>
<organism evidence="2">
    <name type="scientific">freshwater metagenome</name>
    <dbReference type="NCBI Taxonomy" id="449393"/>
    <lineage>
        <taxon>unclassified sequences</taxon>
        <taxon>metagenomes</taxon>
        <taxon>ecological metagenomes</taxon>
    </lineage>
</organism>
<proteinExistence type="predicted"/>
<dbReference type="EMBL" id="CAFBMG010000054">
    <property type="protein sequence ID" value="CAB4901411.1"/>
    <property type="molecule type" value="Genomic_DNA"/>
</dbReference>
<sequence>MARAVWNNAVIAQSDVTVIVEGNHYFPMESVNTELLEESSKTTVCSWKGTANYFTVVVDGKKNADAAWCYREPKDSAKEIVNHVAFWRGVRIDDSASSVNG</sequence>
<protein>
    <submittedName>
        <fullName evidence="2">Unannotated protein</fullName>
    </submittedName>
</protein>
<evidence type="ECO:0000313" key="2">
    <source>
        <dbReference type="EMBL" id="CAB4901411.1"/>
    </source>
</evidence>
<dbReference type="PANTHER" id="PTHR34310">
    <property type="entry name" value="DUF427 DOMAIN PROTEIN (AFU_ORTHOLOGUE AFUA_3G02220)"/>
    <property type="match status" value="1"/>
</dbReference>
<dbReference type="InterPro" id="IPR038694">
    <property type="entry name" value="DUF427_sf"/>
</dbReference>
<gene>
    <name evidence="2" type="ORF">UFOPK3519_00851</name>
</gene>
<accession>A0A6J7G0D2</accession>
<name>A0A6J7G0D2_9ZZZZ</name>